<comment type="similarity">
    <text evidence="1">Belongs to the prefoldin subunit beta family.</text>
</comment>
<dbReference type="GO" id="GO:0005737">
    <property type="term" value="C:cytoplasm"/>
    <property type="evidence" value="ECO:0007669"/>
    <property type="project" value="TreeGrafter"/>
</dbReference>
<dbReference type="InterPro" id="IPR002777">
    <property type="entry name" value="PFD_beta-like"/>
</dbReference>
<feature type="coiled-coil region" evidence="3">
    <location>
        <begin position="26"/>
        <end position="102"/>
    </location>
</feature>
<evidence type="ECO:0000256" key="3">
    <source>
        <dbReference type="SAM" id="Coils"/>
    </source>
</evidence>
<dbReference type="Pfam" id="PF01920">
    <property type="entry name" value="Prefoldin_2"/>
    <property type="match status" value="1"/>
</dbReference>
<dbReference type="GO" id="GO:0016272">
    <property type="term" value="C:prefoldin complex"/>
    <property type="evidence" value="ECO:0007669"/>
    <property type="project" value="InterPro"/>
</dbReference>
<name>A0A1E3PSK8_9ASCO</name>
<protein>
    <submittedName>
        <fullName evidence="4">Prefoldin</fullName>
    </submittedName>
</protein>
<dbReference type="AlphaFoldDB" id="A0A1E3PSK8"/>
<dbReference type="PANTHER" id="PTHR20903">
    <property type="entry name" value="PREFOLDIN SUBUNIT 1-RELATED"/>
    <property type="match status" value="1"/>
</dbReference>
<dbReference type="Gene3D" id="1.10.287.370">
    <property type="match status" value="1"/>
</dbReference>
<dbReference type="GO" id="GO:0044183">
    <property type="term" value="F:protein folding chaperone"/>
    <property type="evidence" value="ECO:0007669"/>
    <property type="project" value="TreeGrafter"/>
</dbReference>
<accession>A0A1E3PSK8</accession>
<organism evidence="4 5">
    <name type="scientific">Nadsonia fulvescens var. elongata DSM 6958</name>
    <dbReference type="NCBI Taxonomy" id="857566"/>
    <lineage>
        <taxon>Eukaryota</taxon>
        <taxon>Fungi</taxon>
        <taxon>Dikarya</taxon>
        <taxon>Ascomycota</taxon>
        <taxon>Saccharomycotina</taxon>
        <taxon>Dipodascomycetes</taxon>
        <taxon>Dipodascales</taxon>
        <taxon>Dipodascales incertae sedis</taxon>
        <taxon>Nadsonia</taxon>
    </lineage>
</organism>
<keyword evidence="2" id="KW-0143">Chaperone</keyword>
<evidence type="ECO:0000256" key="1">
    <source>
        <dbReference type="ARBA" id="ARBA00008045"/>
    </source>
</evidence>
<reference evidence="4 5" key="1">
    <citation type="journal article" date="2016" name="Proc. Natl. Acad. Sci. U.S.A.">
        <title>Comparative genomics of biotechnologically important yeasts.</title>
        <authorList>
            <person name="Riley R."/>
            <person name="Haridas S."/>
            <person name="Wolfe K.H."/>
            <person name="Lopes M.R."/>
            <person name="Hittinger C.T."/>
            <person name="Goeker M."/>
            <person name="Salamov A.A."/>
            <person name="Wisecaver J.H."/>
            <person name="Long T.M."/>
            <person name="Calvey C.H."/>
            <person name="Aerts A.L."/>
            <person name="Barry K.W."/>
            <person name="Choi C."/>
            <person name="Clum A."/>
            <person name="Coughlan A.Y."/>
            <person name="Deshpande S."/>
            <person name="Douglass A.P."/>
            <person name="Hanson S.J."/>
            <person name="Klenk H.-P."/>
            <person name="LaButti K.M."/>
            <person name="Lapidus A."/>
            <person name="Lindquist E.A."/>
            <person name="Lipzen A.M."/>
            <person name="Meier-Kolthoff J.P."/>
            <person name="Ohm R.A."/>
            <person name="Otillar R.P."/>
            <person name="Pangilinan J.L."/>
            <person name="Peng Y."/>
            <person name="Rokas A."/>
            <person name="Rosa C.A."/>
            <person name="Scheuner C."/>
            <person name="Sibirny A.A."/>
            <person name="Slot J.C."/>
            <person name="Stielow J.B."/>
            <person name="Sun H."/>
            <person name="Kurtzman C.P."/>
            <person name="Blackwell M."/>
            <person name="Grigoriev I.V."/>
            <person name="Jeffries T.W."/>
        </authorList>
    </citation>
    <scope>NUCLEOTIDE SEQUENCE [LARGE SCALE GENOMIC DNA]</scope>
    <source>
        <strain evidence="4 5">DSM 6958</strain>
    </source>
</reference>
<sequence length="123" mass="14020">MSAPSEALQKAFYELQQKTVQTQNDLQLVTQQINSSKREIKRIELTADELKKENAEKVWEGVGKMFILNTSQNYVNDLAQEKSQLEDSIKALEKKRAYLETTFENAKNGLNEFLVRAGLVAPN</sequence>
<dbReference type="PANTHER" id="PTHR20903:SF0">
    <property type="entry name" value="PREFOLDIN SUBUNIT 1"/>
    <property type="match status" value="1"/>
</dbReference>
<evidence type="ECO:0000256" key="2">
    <source>
        <dbReference type="ARBA" id="ARBA00023186"/>
    </source>
</evidence>
<keyword evidence="5" id="KW-1185">Reference proteome</keyword>
<dbReference type="SUPFAM" id="SSF46579">
    <property type="entry name" value="Prefoldin"/>
    <property type="match status" value="1"/>
</dbReference>
<evidence type="ECO:0000313" key="4">
    <source>
        <dbReference type="EMBL" id="ODQ68413.1"/>
    </source>
</evidence>
<gene>
    <name evidence="4" type="ORF">NADFUDRAFT_49054</name>
</gene>
<evidence type="ECO:0000313" key="5">
    <source>
        <dbReference type="Proteomes" id="UP000095009"/>
    </source>
</evidence>
<dbReference type="OrthoDB" id="2015447at2759"/>
<proteinExistence type="inferred from homology"/>
<dbReference type="InterPro" id="IPR009053">
    <property type="entry name" value="Prefoldin"/>
</dbReference>
<dbReference type="Proteomes" id="UP000095009">
    <property type="component" value="Unassembled WGS sequence"/>
</dbReference>
<dbReference type="GO" id="GO:0051082">
    <property type="term" value="F:unfolded protein binding"/>
    <property type="evidence" value="ECO:0007669"/>
    <property type="project" value="InterPro"/>
</dbReference>
<keyword evidence="3" id="KW-0175">Coiled coil</keyword>
<dbReference type="EMBL" id="KV454406">
    <property type="protein sequence ID" value="ODQ68413.1"/>
    <property type="molecule type" value="Genomic_DNA"/>
</dbReference>
<dbReference type="STRING" id="857566.A0A1E3PSK8"/>